<dbReference type="Proteomes" id="UP001596157">
    <property type="component" value="Unassembled WGS sequence"/>
</dbReference>
<organism evidence="2 3">
    <name type="scientific">Actinokineospora guangxiensis</name>
    <dbReference type="NCBI Taxonomy" id="1490288"/>
    <lineage>
        <taxon>Bacteria</taxon>
        <taxon>Bacillati</taxon>
        <taxon>Actinomycetota</taxon>
        <taxon>Actinomycetes</taxon>
        <taxon>Pseudonocardiales</taxon>
        <taxon>Pseudonocardiaceae</taxon>
        <taxon>Actinokineospora</taxon>
    </lineage>
</organism>
<keyword evidence="1" id="KW-0472">Membrane</keyword>
<feature type="transmembrane region" description="Helical" evidence="1">
    <location>
        <begin position="73"/>
        <end position="91"/>
    </location>
</feature>
<keyword evidence="1" id="KW-1133">Transmembrane helix</keyword>
<proteinExistence type="predicted"/>
<sequence>MGGASVGVLLAVSDREPGWMAVIAGLAAAGSIAVAIPVRTGRAWARVVLFVLALLGVLTAHAVAVSLTAPADLIAGSALALVWATVIGLLLRGDVREYCTGPMAERERLTG</sequence>
<dbReference type="RefSeq" id="WP_378243344.1">
    <property type="nucleotide sequence ID" value="NZ_JBHSKF010000001.1"/>
</dbReference>
<keyword evidence="1" id="KW-0812">Transmembrane</keyword>
<protein>
    <submittedName>
        <fullName evidence="2">Uncharacterized protein</fullName>
    </submittedName>
</protein>
<accession>A0ABW0EJ53</accession>
<evidence type="ECO:0000313" key="3">
    <source>
        <dbReference type="Proteomes" id="UP001596157"/>
    </source>
</evidence>
<dbReference type="EMBL" id="JBHSKF010000001">
    <property type="protein sequence ID" value="MFC5285944.1"/>
    <property type="molecule type" value="Genomic_DNA"/>
</dbReference>
<evidence type="ECO:0000313" key="2">
    <source>
        <dbReference type="EMBL" id="MFC5285944.1"/>
    </source>
</evidence>
<feature type="transmembrane region" description="Helical" evidence="1">
    <location>
        <begin position="18"/>
        <end position="36"/>
    </location>
</feature>
<evidence type="ECO:0000256" key="1">
    <source>
        <dbReference type="SAM" id="Phobius"/>
    </source>
</evidence>
<comment type="caution">
    <text evidence="2">The sequence shown here is derived from an EMBL/GenBank/DDBJ whole genome shotgun (WGS) entry which is preliminary data.</text>
</comment>
<reference evidence="3" key="1">
    <citation type="journal article" date="2019" name="Int. J. Syst. Evol. Microbiol.">
        <title>The Global Catalogue of Microorganisms (GCM) 10K type strain sequencing project: providing services to taxonomists for standard genome sequencing and annotation.</title>
        <authorList>
            <consortium name="The Broad Institute Genomics Platform"/>
            <consortium name="The Broad Institute Genome Sequencing Center for Infectious Disease"/>
            <person name="Wu L."/>
            <person name="Ma J."/>
        </authorList>
    </citation>
    <scope>NUCLEOTIDE SEQUENCE [LARGE SCALE GENOMIC DNA]</scope>
    <source>
        <strain evidence="3">CCUG 59778</strain>
    </source>
</reference>
<feature type="transmembrane region" description="Helical" evidence="1">
    <location>
        <begin position="43"/>
        <end position="67"/>
    </location>
</feature>
<gene>
    <name evidence="2" type="ORF">ACFPM7_02680</name>
</gene>
<keyword evidence="3" id="KW-1185">Reference proteome</keyword>
<name>A0ABW0EJ53_9PSEU</name>